<feature type="transmembrane region" description="Helical" evidence="1">
    <location>
        <begin position="42"/>
        <end position="62"/>
    </location>
</feature>
<reference evidence="3" key="1">
    <citation type="submission" date="2017-09" db="EMBL/GenBank/DDBJ databases">
        <title>Depth-based differentiation of microbial function through sediment-hosted aquifers and enrichment of novel symbionts in the deep terrestrial subsurface.</title>
        <authorList>
            <person name="Probst A.J."/>
            <person name="Ladd B."/>
            <person name="Jarett J.K."/>
            <person name="Geller-Mcgrath D.E."/>
            <person name="Sieber C.M.K."/>
            <person name="Emerson J.B."/>
            <person name="Anantharaman K."/>
            <person name="Thomas B.C."/>
            <person name="Malmstrom R."/>
            <person name="Stieglmeier M."/>
            <person name="Klingl A."/>
            <person name="Woyke T."/>
            <person name="Ryan C.M."/>
            <person name="Banfield J.F."/>
        </authorList>
    </citation>
    <scope>NUCLEOTIDE SEQUENCE [LARGE SCALE GENOMIC DNA]</scope>
</reference>
<keyword evidence="1" id="KW-0472">Membrane</keyword>
<name>A0A2H0YM41_9BACT</name>
<dbReference type="AlphaFoldDB" id="A0A2H0YM41"/>
<evidence type="ECO:0000313" key="3">
    <source>
        <dbReference type="Proteomes" id="UP000230088"/>
    </source>
</evidence>
<keyword evidence="1" id="KW-0812">Transmembrane</keyword>
<comment type="caution">
    <text evidence="2">The sequence shown here is derived from an EMBL/GenBank/DDBJ whole genome shotgun (WGS) entry which is preliminary data.</text>
</comment>
<evidence type="ECO:0000313" key="2">
    <source>
        <dbReference type="EMBL" id="PIS39564.1"/>
    </source>
</evidence>
<gene>
    <name evidence="2" type="ORF">COT33_01270</name>
</gene>
<dbReference type="EMBL" id="PEYD01000023">
    <property type="protein sequence ID" value="PIS39564.1"/>
    <property type="molecule type" value="Genomic_DNA"/>
</dbReference>
<proteinExistence type="predicted"/>
<sequence>MKAKNMLGKAMFGLYLIGLVSLFLLVVYVVCGVWYVCSDAEFYGAIAYIPKWTFLFSPLALLGKVKSIKQIMNGVLD</sequence>
<feature type="transmembrane region" description="Helical" evidence="1">
    <location>
        <begin position="12"/>
        <end position="36"/>
    </location>
</feature>
<dbReference type="Proteomes" id="UP000230088">
    <property type="component" value="Unassembled WGS sequence"/>
</dbReference>
<accession>A0A2H0YM41</accession>
<keyword evidence="1" id="KW-1133">Transmembrane helix</keyword>
<organism evidence="2 3">
    <name type="scientific">Candidatus Nealsonbacteria bacterium CG08_land_8_20_14_0_20_38_20</name>
    <dbReference type="NCBI Taxonomy" id="1974705"/>
    <lineage>
        <taxon>Bacteria</taxon>
        <taxon>Candidatus Nealsoniibacteriota</taxon>
    </lineage>
</organism>
<evidence type="ECO:0000256" key="1">
    <source>
        <dbReference type="SAM" id="Phobius"/>
    </source>
</evidence>
<protein>
    <submittedName>
        <fullName evidence="2">Uncharacterized protein</fullName>
    </submittedName>
</protein>